<evidence type="ECO:0000313" key="1">
    <source>
        <dbReference type="EMBL" id="CAA9427291.1"/>
    </source>
</evidence>
<reference evidence="1" key="1">
    <citation type="submission" date="2020-02" db="EMBL/GenBank/DDBJ databases">
        <authorList>
            <person name="Meier V. D."/>
        </authorList>
    </citation>
    <scope>NUCLEOTIDE SEQUENCE</scope>
    <source>
        <strain evidence="1">AVDCRST_MAG82</strain>
    </source>
</reference>
<gene>
    <name evidence="1" type="ORF">AVDCRST_MAG82-1845</name>
</gene>
<name>A0A6J4Q0I6_9ACTN</name>
<proteinExistence type="predicted"/>
<dbReference type="AlphaFoldDB" id="A0A6J4Q0I6"/>
<dbReference type="EMBL" id="CADCVA010000262">
    <property type="protein sequence ID" value="CAA9427291.1"/>
    <property type="molecule type" value="Genomic_DNA"/>
</dbReference>
<organism evidence="1">
    <name type="scientific">uncultured Rubrobacteraceae bacterium</name>
    <dbReference type="NCBI Taxonomy" id="349277"/>
    <lineage>
        <taxon>Bacteria</taxon>
        <taxon>Bacillati</taxon>
        <taxon>Actinomycetota</taxon>
        <taxon>Rubrobacteria</taxon>
        <taxon>Rubrobacterales</taxon>
        <taxon>Rubrobacteraceae</taxon>
        <taxon>environmental samples</taxon>
    </lineage>
</organism>
<sequence>MVRPLSRRRRVAGSILFERKEYPVNVQAYLATVRQRLGNKTATAESCGLSDGSQARGVLLIDKACIVGLPDGFWVGHLGRSIVRLTNADLVNSGPMVAAGSKVGITAARWMVLV</sequence>
<protein>
    <submittedName>
        <fullName evidence="1">Uncharacterized protein</fullName>
    </submittedName>
</protein>
<accession>A0A6J4Q0I6</accession>